<dbReference type="PANTHER" id="PTHR45796:SF4">
    <property type="entry name" value="FORKHEAD BOX P, ISOFORM C"/>
    <property type="match status" value="1"/>
</dbReference>
<keyword evidence="9 10" id="KW-0539">Nucleus</keyword>
<keyword evidence="2" id="KW-0678">Repressor</keyword>
<dbReference type="Gene3D" id="1.20.5.340">
    <property type="match status" value="1"/>
</dbReference>
<gene>
    <name evidence="13" type="ORF">CAMP_LOCUS12321</name>
</gene>
<dbReference type="SMART" id="SM00339">
    <property type="entry name" value="FH"/>
    <property type="match status" value="1"/>
</dbReference>
<dbReference type="InterPro" id="IPR047412">
    <property type="entry name" value="FH_FOXP1_P2"/>
</dbReference>
<sequence>MEDGTTPTSLASVVAAAAAYPPPPPPNISSHQSMLSSESHPRPTAAPPTNIEGGAGSSNPAPENLLLLALQERLSNQMRPHQPTLHTSATTPSLSQLAQVAGTSAAATSLQSNDTATRLLQQMFLGQMLIPQLPAALDLATSINLPSTAASHHVLWQHNMCAWPNCDLPCDTVQALLLHLQNDHPLCERTTEEMRTQIEKVESIEHKLTVERNRLQGMMQHLRMKPSPDTTTPFLGGGNGGNSHLRTHESPMRSPKIETNHQQHQQFFHIQTQQQTSPIVQQATVSSAMDTASNLLSIAAAQVAAGNTPPMMGCVPSVSSVPSFSTQPCSSLTRAASTASTETSPNPDGKSFVPRRSRISDKTVQPIATDIAKNRDYYRNNDVRPPYTYASLIRQAIMESPECQLTLNEIYTWFTDTFSYFRRNAATWKNAVRHNLSLHKCFQRVEQNVKGAVWTVDDSEFYRRRPNRSSATRSQPQTPIPEDASLNLYDSSSALSSFLEMQNFDPTSMSGASGEYQQQHSHHSGFTLNGVGLDSVLSLLANADHQNPLSLLSAAATAASEHNSAVATPKPIKDEPMLDIKVEPPPPKRPASANAVSTF</sequence>
<evidence type="ECO:0000256" key="1">
    <source>
        <dbReference type="ARBA" id="ARBA00004123"/>
    </source>
</evidence>
<comment type="subcellular location">
    <subcellularLocation>
        <location evidence="1 10">Nucleus</location>
    </subcellularLocation>
</comment>
<dbReference type="Pfam" id="PF16159">
    <property type="entry name" value="FOXP-CC"/>
    <property type="match status" value="1"/>
</dbReference>
<dbReference type="GO" id="GO:0000978">
    <property type="term" value="F:RNA polymerase II cis-regulatory region sequence-specific DNA binding"/>
    <property type="evidence" value="ECO:0007669"/>
    <property type="project" value="TreeGrafter"/>
</dbReference>
<keyword evidence="3" id="KW-0479">Metal-binding</keyword>
<evidence type="ECO:0000256" key="8">
    <source>
        <dbReference type="ARBA" id="ARBA00023163"/>
    </source>
</evidence>
<feature type="domain" description="Fork-head" evidence="12">
    <location>
        <begin position="384"/>
        <end position="475"/>
    </location>
</feature>
<feature type="region of interest" description="Disordered" evidence="11">
    <location>
        <begin position="335"/>
        <end position="357"/>
    </location>
</feature>
<evidence type="ECO:0000256" key="3">
    <source>
        <dbReference type="ARBA" id="ARBA00022723"/>
    </source>
</evidence>
<evidence type="ECO:0000256" key="5">
    <source>
        <dbReference type="ARBA" id="ARBA00022833"/>
    </source>
</evidence>
<evidence type="ECO:0000256" key="2">
    <source>
        <dbReference type="ARBA" id="ARBA00022491"/>
    </source>
</evidence>
<accession>A0A9P1ISX0</accession>
<dbReference type="CDD" id="cd20065">
    <property type="entry name" value="FH_FOXP2"/>
    <property type="match status" value="1"/>
</dbReference>
<evidence type="ECO:0000256" key="11">
    <source>
        <dbReference type="SAM" id="MobiDB-lite"/>
    </source>
</evidence>
<feature type="compositionally biased region" description="Polar residues" evidence="11">
    <location>
        <begin position="1"/>
        <end position="11"/>
    </location>
</feature>
<reference evidence="13" key="1">
    <citation type="submission" date="2022-11" db="EMBL/GenBank/DDBJ databases">
        <authorList>
            <person name="Kikuchi T."/>
        </authorList>
    </citation>
    <scope>NUCLEOTIDE SEQUENCE</scope>
    <source>
        <strain evidence="13">PS1010</strain>
    </source>
</reference>
<organism evidence="13 14">
    <name type="scientific">Caenorhabditis angaria</name>
    <dbReference type="NCBI Taxonomy" id="860376"/>
    <lineage>
        <taxon>Eukaryota</taxon>
        <taxon>Metazoa</taxon>
        <taxon>Ecdysozoa</taxon>
        <taxon>Nematoda</taxon>
        <taxon>Chromadorea</taxon>
        <taxon>Rhabditida</taxon>
        <taxon>Rhabditina</taxon>
        <taxon>Rhabditomorpha</taxon>
        <taxon>Rhabditoidea</taxon>
        <taxon>Rhabditidae</taxon>
        <taxon>Peloderinae</taxon>
        <taxon>Caenorhabditis</taxon>
    </lineage>
</organism>
<dbReference type="PROSITE" id="PS50039">
    <property type="entry name" value="FORK_HEAD_3"/>
    <property type="match status" value="1"/>
</dbReference>
<dbReference type="GO" id="GO:0008270">
    <property type="term" value="F:zinc ion binding"/>
    <property type="evidence" value="ECO:0007669"/>
    <property type="project" value="UniProtKB-KW"/>
</dbReference>
<keyword evidence="4" id="KW-0863">Zinc-finger</keyword>
<feature type="compositionally biased region" description="Low complexity" evidence="11">
    <location>
        <begin position="29"/>
        <end position="38"/>
    </location>
</feature>
<dbReference type="InterPro" id="IPR030456">
    <property type="entry name" value="TF_fork_head_CS_2"/>
</dbReference>
<dbReference type="InterPro" id="IPR036388">
    <property type="entry name" value="WH-like_DNA-bd_sf"/>
</dbReference>
<evidence type="ECO:0000256" key="10">
    <source>
        <dbReference type="PROSITE-ProRule" id="PRU00089"/>
    </source>
</evidence>
<keyword evidence="14" id="KW-1185">Reference proteome</keyword>
<evidence type="ECO:0000313" key="14">
    <source>
        <dbReference type="Proteomes" id="UP001152747"/>
    </source>
</evidence>
<keyword evidence="6" id="KW-0805">Transcription regulation</keyword>
<evidence type="ECO:0000313" key="13">
    <source>
        <dbReference type="EMBL" id="CAI5449684.1"/>
    </source>
</evidence>
<dbReference type="InterPro" id="IPR036390">
    <property type="entry name" value="WH_DNA-bd_sf"/>
</dbReference>
<dbReference type="InterPro" id="IPR050998">
    <property type="entry name" value="FOXP"/>
</dbReference>
<feature type="DNA-binding region" description="Fork-head" evidence="10">
    <location>
        <begin position="384"/>
        <end position="475"/>
    </location>
</feature>
<dbReference type="Pfam" id="PF00250">
    <property type="entry name" value="Forkhead"/>
    <property type="match status" value="1"/>
</dbReference>
<evidence type="ECO:0000259" key="12">
    <source>
        <dbReference type="PROSITE" id="PS50039"/>
    </source>
</evidence>
<dbReference type="AlphaFoldDB" id="A0A9P1ISX0"/>
<dbReference type="Proteomes" id="UP001152747">
    <property type="component" value="Unassembled WGS sequence"/>
</dbReference>
<feature type="region of interest" description="Disordered" evidence="11">
    <location>
        <begin position="1"/>
        <end position="62"/>
    </location>
</feature>
<dbReference type="OrthoDB" id="5830876at2759"/>
<evidence type="ECO:0000256" key="6">
    <source>
        <dbReference type="ARBA" id="ARBA00023015"/>
    </source>
</evidence>
<dbReference type="GO" id="GO:0000981">
    <property type="term" value="F:DNA-binding transcription factor activity, RNA polymerase II-specific"/>
    <property type="evidence" value="ECO:0007669"/>
    <property type="project" value="TreeGrafter"/>
</dbReference>
<feature type="region of interest" description="Disordered" evidence="11">
    <location>
        <begin position="464"/>
        <end position="486"/>
    </location>
</feature>
<dbReference type="PANTHER" id="PTHR45796">
    <property type="entry name" value="FORKHEAD BOX P, ISOFORM C"/>
    <property type="match status" value="1"/>
</dbReference>
<proteinExistence type="predicted"/>
<dbReference type="PRINTS" id="PR00053">
    <property type="entry name" value="FORKHEAD"/>
</dbReference>
<dbReference type="InterPro" id="IPR032354">
    <property type="entry name" value="FOXP-CC"/>
</dbReference>
<dbReference type="InterPro" id="IPR001766">
    <property type="entry name" value="Fork_head_dom"/>
</dbReference>
<dbReference type="Gene3D" id="1.10.10.10">
    <property type="entry name" value="Winged helix-like DNA-binding domain superfamily/Winged helix DNA-binding domain"/>
    <property type="match status" value="1"/>
</dbReference>
<comment type="caution">
    <text evidence="13">The sequence shown here is derived from an EMBL/GenBank/DDBJ whole genome shotgun (WGS) entry which is preliminary data.</text>
</comment>
<feature type="compositionally biased region" description="Basic and acidic residues" evidence="11">
    <location>
        <begin position="571"/>
        <end position="582"/>
    </location>
</feature>
<evidence type="ECO:0000256" key="7">
    <source>
        <dbReference type="ARBA" id="ARBA00023125"/>
    </source>
</evidence>
<keyword evidence="8" id="KW-0804">Transcription</keyword>
<protein>
    <recommendedName>
        <fullName evidence="12">Fork-head domain-containing protein</fullName>
    </recommendedName>
</protein>
<dbReference type="SUPFAM" id="SSF46785">
    <property type="entry name" value="Winged helix' DNA-binding domain"/>
    <property type="match status" value="1"/>
</dbReference>
<feature type="compositionally biased region" description="Polar residues" evidence="11">
    <location>
        <begin position="468"/>
        <end position="477"/>
    </location>
</feature>
<name>A0A9P1ISX0_9PELO</name>
<dbReference type="EMBL" id="CANHGI010000004">
    <property type="protein sequence ID" value="CAI5449684.1"/>
    <property type="molecule type" value="Genomic_DNA"/>
</dbReference>
<keyword evidence="7 10" id="KW-0238">DNA-binding</keyword>
<feature type="region of interest" description="Disordered" evidence="11">
    <location>
        <begin position="561"/>
        <end position="599"/>
    </location>
</feature>
<dbReference type="FunFam" id="1.10.10.10:FF:000010">
    <property type="entry name" value="Forkhead box P2 isoform B"/>
    <property type="match status" value="1"/>
</dbReference>
<evidence type="ECO:0000256" key="4">
    <source>
        <dbReference type="ARBA" id="ARBA00022771"/>
    </source>
</evidence>
<dbReference type="PROSITE" id="PS00658">
    <property type="entry name" value="FORK_HEAD_2"/>
    <property type="match status" value="1"/>
</dbReference>
<feature type="compositionally biased region" description="Low complexity" evidence="11">
    <location>
        <begin position="335"/>
        <end position="344"/>
    </location>
</feature>
<evidence type="ECO:0000256" key="9">
    <source>
        <dbReference type="ARBA" id="ARBA00023242"/>
    </source>
</evidence>
<keyword evidence="5" id="KW-0862">Zinc</keyword>
<dbReference type="GO" id="GO:0005634">
    <property type="term" value="C:nucleus"/>
    <property type="evidence" value="ECO:0007669"/>
    <property type="project" value="UniProtKB-SubCell"/>
</dbReference>